<reference evidence="1" key="1">
    <citation type="journal article" date="2015" name="Nature">
        <title>Complex archaea that bridge the gap between prokaryotes and eukaryotes.</title>
        <authorList>
            <person name="Spang A."/>
            <person name="Saw J.H."/>
            <person name="Jorgensen S.L."/>
            <person name="Zaremba-Niedzwiedzka K."/>
            <person name="Martijn J."/>
            <person name="Lind A.E."/>
            <person name="van Eijk R."/>
            <person name="Schleper C."/>
            <person name="Guy L."/>
            <person name="Ettema T.J."/>
        </authorList>
    </citation>
    <scope>NUCLEOTIDE SEQUENCE</scope>
</reference>
<dbReference type="InterPro" id="IPR029057">
    <property type="entry name" value="PRTase-like"/>
</dbReference>
<proteinExistence type="predicted"/>
<gene>
    <name evidence="1" type="ORF">LCGC14_1366670</name>
</gene>
<sequence length="176" mass="19204">MGNGEQQSNVASILSPEQLQNVVSSIAHNAEDRCKLPITVVPIMDASIFFAVDFIRACTRPLYLAPMSIKTRGDIIDSGSLLTPIRSGTDIVLLDTIIDTGKTLTLALGLLPRLPKMIGTIVIKMDKCMNNPIFKEHDLDIHVAWYAKGDPWVVGYGLDTNGALRDLPFIGVQSNE</sequence>
<evidence type="ECO:0008006" key="2">
    <source>
        <dbReference type="Google" id="ProtNLM"/>
    </source>
</evidence>
<dbReference type="EMBL" id="LAZR01008593">
    <property type="protein sequence ID" value="KKM77768.1"/>
    <property type="molecule type" value="Genomic_DNA"/>
</dbReference>
<protein>
    <recommendedName>
        <fullName evidence="2">Phosphoribosyltransferase domain-containing protein</fullName>
    </recommendedName>
</protein>
<comment type="caution">
    <text evidence="1">The sequence shown here is derived from an EMBL/GenBank/DDBJ whole genome shotgun (WGS) entry which is preliminary data.</text>
</comment>
<accession>A0A0F9K738</accession>
<dbReference type="SUPFAM" id="SSF53271">
    <property type="entry name" value="PRTase-like"/>
    <property type="match status" value="1"/>
</dbReference>
<dbReference type="CDD" id="cd06223">
    <property type="entry name" value="PRTases_typeI"/>
    <property type="match status" value="1"/>
</dbReference>
<name>A0A0F9K738_9ZZZZ</name>
<dbReference type="AlphaFoldDB" id="A0A0F9K738"/>
<dbReference type="InterPro" id="IPR000836">
    <property type="entry name" value="PRTase_dom"/>
</dbReference>
<evidence type="ECO:0000313" key="1">
    <source>
        <dbReference type="EMBL" id="KKM77768.1"/>
    </source>
</evidence>
<organism evidence="1">
    <name type="scientific">marine sediment metagenome</name>
    <dbReference type="NCBI Taxonomy" id="412755"/>
    <lineage>
        <taxon>unclassified sequences</taxon>
        <taxon>metagenomes</taxon>
        <taxon>ecological metagenomes</taxon>
    </lineage>
</organism>
<dbReference type="Gene3D" id="3.40.50.2020">
    <property type="match status" value="1"/>
</dbReference>